<dbReference type="Proteomes" id="UP001327560">
    <property type="component" value="Chromosome 3"/>
</dbReference>
<protein>
    <submittedName>
        <fullName evidence="3">Protein trichome birefringence-like 36</fullName>
    </submittedName>
</protein>
<feature type="domain" description="Trichome birefringence-like C-terminal" evidence="2">
    <location>
        <begin position="2"/>
        <end position="49"/>
    </location>
</feature>
<dbReference type="InterPro" id="IPR026057">
    <property type="entry name" value="TBL_C"/>
</dbReference>
<evidence type="ECO:0000256" key="1">
    <source>
        <dbReference type="ARBA" id="ARBA00007727"/>
    </source>
</evidence>
<evidence type="ECO:0000313" key="3">
    <source>
        <dbReference type="EMBL" id="WOL01542.1"/>
    </source>
</evidence>
<comment type="similarity">
    <text evidence="1">Belongs to the PC-esterase family. TBL subfamily.</text>
</comment>
<evidence type="ECO:0000313" key="4">
    <source>
        <dbReference type="Proteomes" id="UP001327560"/>
    </source>
</evidence>
<keyword evidence="4" id="KW-1185">Reference proteome</keyword>
<gene>
    <name evidence="3" type="ORF">Cni_G10259</name>
</gene>
<accession>A0AAQ3K427</accession>
<name>A0AAQ3K427_9LILI</name>
<sequence>MEGERLFTNLNPMVAYEKGVTTWAKWVDLNLDPRRTQVIFRNVSHFDQDEIYKLIPAVTRRRQTVDLC</sequence>
<dbReference type="Pfam" id="PF13839">
    <property type="entry name" value="PC-Esterase"/>
    <property type="match status" value="1"/>
</dbReference>
<reference evidence="3 4" key="1">
    <citation type="submission" date="2023-10" db="EMBL/GenBank/DDBJ databases">
        <title>Chromosome-scale genome assembly provides insights into flower coloration mechanisms of Canna indica.</title>
        <authorList>
            <person name="Li C."/>
        </authorList>
    </citation>
    <scope>NUCLEOTIDE SEQUENCE [LARGE SCALE GENOMIC DNA]</scope>
    <source>
        <tissue evidence="3">Flower</tissue>
    </source>
</reference>
<dbReference type="AlphaFoldDB" id="A0AAQ3K427"/>
<dbReference type="EMBL" id="CP136892">
    <property type="protein sequence ID" value="WOL01542.1"/>
    <property type="molecule type" value="Genomic_DNA"/>
</dbReference>
<evidence type="ECO:0000259" key="2">
    <source>
        <dbReference type="Pfam" id="PF13839"/>
    </source>
</evidence>
<proteinExistence type="inferred from homology"/>
<dbReference type="GO" id="GO:0016740">
    <property type="term" value="F:transferase activity"/>
    <property type="evidence" value="ECO:0007669"/>
    <property type="project" value="InterPro"/>
</dbReference>
<organism evidence="3 4">
    <name type="scientific">Canna indica</name>
    <name type="common">Indian-shot</name>
    <dbReference type="NCBI Taxonomy" id="4628"/>
    <lineage>
        <taxon>Eukaryota</taxon>
        <taxon>Viridiplantae</taxon>
        <taxon>Streptophyta</taxon>
        <taxon>Embryophyta</taxon>
        <taxon>Tracheophyta</taxon>
        <taxon>Spermatophyta</taxon>
        <taxon>Magnoliopsida</taxon>
        <taxon>Liliopsida</taxon>
        <taxon>Zingiberales</taxon>
        <taxon>Cannaceae</taxon>
        <taxon>Canna</taxon>
    </lineage>
</organism>